<dbReference type="eggNOG" id="KOG3718">
    <property type="taxonomic scope" value="Eukaryota"/>
</dbReference>
<dbReference type="PANTHER" id="PTHR22589:SF67">
    <property type="entry name" value="PEROXISOMAL CARNITINE O-OCTANOYLTRANSFERASE"/>
    <property type="match status" value="1"/>
</dbReference>
<sequence>MSTFSRQDQLPSLPVPPLVETLEKYIDSASALLTPDEKLRITKEAHDFQHSELGTQLQQALENRAKNQKNWLEDWWYNVYTEIREPLAPYVSFGALNTVYNCVDGGQVSRAADVLHHWLSVWDKIRHGKWPITSSRGVTWDMNQFHHLFSSNRTPQKPRDTMDRFFKTKEEGDTPTHVIICCNGCFWKLNILNEDDDTIKTPDELYNMSVCLSRCLSVCLSRCLSVYLSVCPDVCLSRCLSACLDVCLSRCLSVCLSARMSVQMSVCPDVRFLQMLKFVSDNSPDESSRCVSKLTTTHRDIWTTNRDELQRVCDPNMASLKDVETSILFMSLVPKKGGNDQQKLMANALQDESWYVWQDKSVSITVYQDAQVMVQGDHSNIDAIVLLQVGDYAASRVRKQLWHPAKTGSDAHFEFPERLVFELNEHLKYTISQADVDFYKSKKLYRARPVHFYGYGNDQCRTAKVYTDTVVQIALQLAFLKTHGSFAPIYETASTRKFFHSRTETVRGCTQQFVRFAKALTEEKKTEKEDLKKLFDAALNAHNQLMADCMDGRGFDRHLLGLKTALSIMNKGCGPKRAAPAFLTDDTWKRTGGDGNFLLSTSFIGYMDNEQPGTIGYVAAMRPDGYGCFYRIGKGRISVSVSDWTDSRSNIDAFCGNILWALDALAPFLTPAQKL</sequence>
<dbReference type="SUPFAM" id="SSF52777">
    <property type="entry name" value="CoA-dependent acyltransferases"/>
    <property type="match status" value="3"/>
</dbReference>
<dbReference type="InterPro" id="IPR000542">
    <property type="entry name" value="Carn_acyl_trans"/>
</dbReference>
<name>G0N1C0_CAEBE</name>
<dbReference type="PANTHER" id="PTHR22589">
    <property type="entry name" value="CARNITINE O-ACYLTRANSFERASE"/>
    <property type="match status" value="1"/>
</dbReference>
<comment type="catalytic activity">
    <reaction evidence="8">
        <text>4,8-dimethylnonanoyl-CoA + (R)-carnitine = O-4,8-dimethylnonanoyl-(R)-carnitine + CoA</text>
        <dbReference type="Rhea" id="RHEA:44860"/>
        <dbReference type="ChEBI" id="CHEBI:16347"/>
        <dbReference type="ChEBI" id="CHEBI:57287"/>
        <dbReference type="ChEBI" id="CHEBI:77061"/>
        <dbReference type="ChEBI" id="CHEBI:84654"/>
    </reaction>
</comment>
<dbReference type="InterPro" id="IPR042572">
    <property type="entry name" value="Carn_acyl_trans_N"/>
</dbReference>
<dbReference type="InterPro" id="IPR039551">
    <property type="entry name" value="Cho/carn_acyl_trans"/>
</dbReference>
<protein>
    <recommendedName>
        <fullName evidence="10">Choline/carnitine acyltransferase domain-containing protein</fullName>
    </recommendedName>
</protein>
<dbReference type="FunCoup" id="G0N1C0">
    <property type="interactions" value="2122"/>
</dbReference>
<keyword evidence="7" id="KW-0012">Acyltransferase</keyword>
<accession>G0N1C0</accession>
<dbReference type="UniPathway" id="UPA00659"/>
<keyword evidence="3" id="KW-0813">Transport</keyword>
<feature type="domain" description="Choline/carnitine acyltransferase" evidence="10">
    <location>
        <begin position="13"/>
        <end position="207"/>
    </location>
</feature>
<keyword evidence="6" id="KW-0443">Lipid metabolism</keyword>
<dbReference type="HOGENOM" id="CLU_013513_5_0_1"/>
<evidence type="ECO:0000256" key="1">
    <source>
        <dbReference type="ARBA" id="ARBA00005005"/>
    </source>
</evidence>
<evidence type="ECO:0000256" key="9">
    <source>
        <dbReference type="PIRSR" id="PIRSR600542-1"/>
    </source>
</evidence>
<evidence type="ECO:0000256" key="6">
    <source>
        <dbReference type="ARBA" id="ARBA00023098"/>
    </source>
</evidence>
<evidence type="ECO:0000256" key="8">
    <source>
        <dbReference type="ARBA" id="ARBA00048999"/>
    </source>
</evidence>
<keyword evidence="4" id="KW-0808">Transferase</keyword>
<dbReference type="Proteomes" id="UP000008068">
    <property type="component" value="Unassembled WGS sequence"/>
</dbReference>
<dbReference type="InterPro" id="IPR042231">
    <property type="entry name" value="Cho/carn_acyl_trans_2"/>
</dbReference>
<dbReference type="InterPro" id="IPR023213">
    <property type="entry name" value="CAT-like_dom_sf"/>
</dbReference>
<keyword evidence="5" id="KW-0276">Fatty acid metabolism</keyword>
<evidence type="ECO:0000313" key="12">
    <source>
        <dbReference type="Proteomes" id="UP000008068"/>
    </source>
</evidence>
<evidence type="ECO:0000313" key="11">
    <source>
        <dbReference type="EMBL" id="EGT49845.1"/>
    </source>
</evidence>
<keyword evidence="12" id="KW-1185">Reference proteome</keyword>
<dbReference type="EMBL" id="GL379826">
    <property type="protein sequence ID" value="EGT49845.1"/>
    <property type="molecule type" value="Genomic_DNA"/>
</dbReference>
<comment type="similarity">
    <text evidence="2">Belongs to the carnitine/choline acetyltransferase family.</text>
</comment>
<dbReference type="AlphaFoldDB" id="G0N1C0"/>
<dbReference type="PROSITE" id="PS00439">
    <property type="entry name" value="ACYLTRANSF_C_1"/>
    <property type="match status" value="1"/>
</dbReference>
<evidence type="ECO:0000256" key="7">
    <source>
        <dbReference type="ARBA" id="ARBA00023315"/>
    </source>
</evidence>
<dbReference type="GO" id="GO:0005777">
    <property type="term" value="C:peroxisome"/>
    <property type="evidence" value="ECO:0007669"/>
    <property type="project" value="TreeGrafter"/>
</dbReference>
<dbReference type="OMA" id="NQLMADC"/>
<evidence type="ECO:0000256" key="2">
    <source>
        <dbReference type="ARBA" id="ARBA00005232"/>
    </source>
</evidence>
<dbReference type="OrthoDB" id="240216at2759"/>
<feature type="domain" description="Choline/carnitine acyltransferase" evidence="10">
    <location>
        <begin position="279"/>
        <end position="657"/>
    </location>
</feature>
<evidence type="ECO:0000259" key="10">
    <source>
        <dbReference type="Pfam" id="PF00755"/>
    </source>
</evidence>
<feature type="active site" description="Proton acceptor" evidence="9">
    <location>
        <position position="378"/>
    </location>
</feature>
<dbReference type="Gene3D" id="3.30.559.70">
    <property type="entry name" value="Choline/Carnitine o-acyltransferase, domain 2"/>
    <property type="match status" value="1"/>
</dbReference>
<comment type="pathway">
    <text evidence="1">Lipid metabolism; fatty acid beta-oxidation.</text>
</comment>
<evidence type="ECO:0000256" key="5">
    <source>
        <dbReference type="ARBA" id="ARBA00022832"/>
    </source>
</evidence>
<proteinExistence type="inferred from homology"/>
<gene>
    <name evidence="11" type="ORF">CAEBREN_04064</name>
</gene>
<dbReference type="STRING" id="135651.G0N1C0"/>
<evidence type="ECO:0000256" key="3">
    <source>
        <dbReference type="ARBA" id="ARBA00022448"/>
    </source>
</evidence>
<dbReference type="GO" id="GO:0006635">
    <property type="term" value="P:fatty acid beta-oxidation"/>
    <property type="evidence" value="ECO:0007669"/>
    <property type="project" value="UniProtKB-UniPathway"/>
</dbReference>
<dbReference type="Pfam" id="PF00755">
    <property type="entry name" value="Carn_acyltransf"/>
    <property type="match status" value="2"/>
</dbReference>
<dbReference type="InParanoid" id="G0N1C0"/>
<dbReference type="Gene3D" id="3.30.559.10">
    <property type="entry name" value="Chloramphenicol acetyltransferase-like domain"/>
    <property type="match status" value="2"/>
</dbReference>
<organism evidence="12">
    <name type="scientific">Caenorhabditis brenneri</name>
    <name type="common">Nematode worm</name>
    <dbReference type="NCBI Taxonomy" id="135651"/>
    <lineage>
        <taxon>Eukaryota</taxon>
        <taxon>Metazoa</taxon>
        <taxon>Ecdysozoa</taxon>
        <taxon>Nematoda</taxon>
        <taxon>Chromadorea</taxon>
        <taxon>Rhabditida</taxon>
        <taxon>Rhabditina</taxon>
        <taxon>Rhabditomorpha</taxon>
        <taxon>Rhabditoidea</taxon>
        <taxon>Rhabditidae</taxon>
        <taxon>Peloderinae</taxon>
        <taxon>Caenorhabditis</taxon>
    </lineage>
</organism>
<dbReference type="Gene3D" id="1.10.275.20">
    <property type="entry name" value="Choline/Carnitine o-acyltransferase"/>
    <property type="match status" value="1"/>
</dbReference>
<dbReference type="GO" id="GO:0008458">
    <property type="term" value="F:carnitine O-octanoyltransferase activity"/>
    <property type="evidence" value="ECO:0007669"/>
    <property type="project" value="TreeGrafter"/>
</dbReference>
<reference evidence="12" key="1">
    <citation type="submission" date="2011-07" db="EMBL/GenBank/DDBJ databases">
        <authorList>
            <consortium name="Caenorhabditis brenneri Sequencing and Analysis Consortium"/>
            <person name="Wilson R.K."/>
        </authorList>
    </citation>
    <scope>NUCLEOTIDE SEQUENCE [LARGE SCALE GENOMIC DNA]</scope>
    <source>
        <strain evidence="12">PB2801</strain>
    </source>
</reference>
<evidence type="ECO:0000256" key="4">
    <source>
        <dbReference type="ARBA" id="ARBA00022679"/>
    </source>
</evidence>